<keyword evidence="4" id="KW-1003">Cell membrane</keyword>
<keyword evidence="5 8" id="KW-0812">Transmembrane</keyword>
<feature type="transmembrane region" description="Helical" evidence="8">
    <location>
        <begin position="233"/>
        <end position="255"/>
    </location>
</feature>
<dbReference type="InterPro" id="IPR038770">
    <property type="entry name" value="Na+/solute_symporter_sf"/>
</dbReference>
<evidence type="ECO:0000256" key="6">
    <source>
        <dbReference type="ARBA" id="ARBA00022989"/>
    </source>
</evidence>
<evidence type="ECO:0000256" key="1">
    <source>
        <dbReference type="ARBA" id="ARBA00004651"/>
    </source>
</evidence>
<proteinExistence type="inferred from homology"/>
<name>A0A318T6I0_9HYPH</name>
<sequence>MGLAGTIFIIFSIIFLGYAAARFKVLSEAAGDGLSEFVFVVSTPLLLFRTTSTADFHGSAPWELWVAYFSGVVGAWVISHGAVRTVFGRDRRAGVVAGVSGAFSNLVYLGLPLMLGVFGQEGVTTISLIISVHMPSMMAASIALNEWASRRDGVSTGETSVAATVSTFFKSLLRNPLVLGILSGWAWRLSGLAMPEFASTVIDMLAGVAGPLALFAMGMGLKKFGISGNVRAACLVATIKLMLMPAIVLAVAWVFQLPPLTAKVAVTAAALPSGINSYLIATRFGTGQALASTSMVIATGISALTLGMWISIATRIFG</sequence>
<evidence type="ECO:0000256" key="8">
    <source>
        <dbReference type="SAM" id="Phobius"/>
    </source>
</evidence>
<comment type="subcellular location">
    <subcellularLocation>
        <location evidence="1">Cell membrane</location>
        <topology evidence="1">Multi-pass membrane protein</topology>
    </subcellularLocation>
</comment>
<keyword evidence="3" id="KW-0813">Transport</keyword>
<evidence type="ECO:0000256" key="3">
    <source>
        <dbReference type="ARBA" id="ARBA00022448"/>
    </source>
</evidence>
<evidence type="ECO:0000256" key="2">
    <source>
        <dbReference type="ARBA" id="ARBA00010145"/>
    </source>
</evidence>
<feature type="transmembrane region" description="Helical" evidence="8">
    <location>
        <begin position="201"/>
        <end position="221"/>
    </location>
</feature>
<dbReference type="PANTHER" id="PTHR36838">
    <property type="entry name" value="AUXIN EFFLUX CARRIER FAMILY PROTEIN"/>
    <property type="match status" value="1"/>
</dbReference>
<feature type="transmembrane region" description="Helical" evidence="8">
    <location>
        <begin position="124"/>
        <end position="144"/>
    </location>
</feature>
<comment type="caution">
    <text evidence="9">The sequence shown here is derived from an EMBL/GenBank/DDBJ whole genome shotgun (WGS) entry which is preliminary data.</text>
</comment>
<keyword evidence="7 8" id="KW-0472">Membrane</keyword>
<reference evidence="9 10" key="1">
    <citation type="submission" date="2018-06" db="EMBL/GenBank/DDBJ databases">
        <title>Genomic Encyclopedia of Type Strains, Phase III (KMG-III): the genomes of soil and plant-associated and newly described type strains.</title>
        <authorList>
            <person name="Whitman W."/>
        </authorList>
    </citation>
    <scope>NUCLEOTIDE SEQUENCE [LARGE SCALE GENOMIC DNA]</scope>
    <source>
        <strain evidence="9 10">ORS 1419</strain>
    </source>
</reference>
<feature type="transmembrane region" description="Helical" evidence="8">
    <location>
        <begin position="177"/>
        <end position="195"/>
    </location>
</feature>
<accession>A0A318T6I0</accession>
<dbReference type="PANTHER" id="PTHR36838:SF3">
    <property type="entry name" value="TRANSPORTER AUXIN EFFLUX CARRIER EC FAMILY"/>
    <property type="match status" value="1"/>
</dbReference>
<dbReference type="EMBL" id="QJTF01000002">
    <property type="protein sequence ID" value="PYE90014.1"/>
    <property type="molecule type" value="Genomic_DNA"/>
</dbReference>
<dbReference type="Proteomes" id="UP000247454">
    <property type="component" value="Unassembled WGS sequence"/>
</dbReference>
<feature type="transmembrane region" description="Helical" evidence="8">
    <location>
        <begin position="95"/>
        <end position="118"/>
    </location>
</feature>
<dbReference type="Pfam" id="PF03547">
    <property type="entry name" value="Mem_trans"/>
    <property type="match status" value="1"/>
</dbReference>
<protein>
    <recommendedName>
        <fullName evidence="11">AEC family transporter</fullName>
    </recommendedName>
</protein>
<evidence type="ECO:0000313" key="9">
    <source>
        <dbReference type="EMBL" id="PYE90014.1"/>
    </source>
</evidence>
<dbReference type="AlphaFoldDB" id="A0A318T6I0"/>
<evidence type="ECO:0008006" key="11">
    <source>
        <dbReference type="Google" id="ProtNLM"/>
    </source>
</evidence>
<gene>
    <name evidence="9" type="ORF">C7477_102101</name>
</gene>
<dbReference type="InterPro" id="IPR004776">
    <property type="entry name" value="Mem_transp_PIN-like"/>
</dbReference>
<evidence type="ECO:0000313" key="10">
    <source>
        <dbReference type="Proteomes" id="UP000247454"/>
    </source>
</evidence>
<evidence type="ECO:0000256" key="4">
    <source>
        <dbReference type="ARBA" id="ARBA00022475"/>
    </source>
</evidence>
<feature type="transmembrane region" description="Helical" evidence="8">
    <location>
        <begin position="293"/>
        <end position="312"/>
    </location>
</feature>
<organism evidence="9 10">
    <name type="scientific">Phyllobacterium leguminum</name>
    <dbReference type="NCBI Taxonomy" id="314237"/>
    <lineage>
        <taxon>Bacteria</taxon>
        <taxon>Pseudomonadati</taxon>
        <taxon>Pseudomonadota</taxon>
        <taxon>Alphaproteobacteria</taxon>
        <taxon>Hyphomicrobiales</taxon>
        <taxon>Phyllobacteriaceae</taxon>
        <taxon>Phyllobacterium</taxon>
    </lineage>
</organism>
<comment type="similarity">
    <text evidence="2">Belongs to the auxin efflux carrier (TC 2.A.69) family.</text>
</comment>
<dbReference type="GO" id="GO:0055085">
    <property type="term" value="P:transmembrane transport"/>
    <property type="evidence" value="ECO:0007669"/>
    <property type="project" value="InterPro"/>
</dbReference>
<dbReference type="OrthoDB" id="9810457at2"/>
<keyword evidence="6 8" id="KW-1133">Transmembrane helix</keyword>
<evidence type="ECO:0000256" key="5">
    <source>
        <dbReference type="ARBA" id="ARBA00022692"/>
    </source>
</evidence>
<dbReference type="Gene3D" id="1.20.1530.20">
    <property type="match status" value="1"/>
</dbReference>
<dbReference type="RefSeq" id="WP_110748422.1">
    <property type="nucleotide sequence ID" value="NZ_QJTF01000002.1"/>
</dbReference>
<keyword evidence="10" id="KW-1185">Reference proteome</keyword>
<evidence type="ECO:0000256" key="7">
    <source>
        <dbReference type="ARBA" id="ARBA00023136"/>
    </source>
</evidence>
<feature type="transmembrane region" description="Helical" evidence="8">
    <location>
        <begin position="65"/>
        <end position="83"/>
    </location>
</feature>
<dbReference type="GO" id="GO:0005886">
    <property type="term" value="C:plasma membrane"/>
    <property type="evidence" value="ECO:0007669"/>
    <property type="project" value="UniProtKB-SubCell"/>
</dbReference>